<dbReference type="Proteomes" id="UP001244207">
    <property type="component" value="Unassembled WGS sequence"/>
</dbReference>
<dbReference type="EMBL" id="JAHMHS010000064">
    <property type="protein sequence ID" value="KAK1723495.1"/>
    <property type="molecule type" value="Genomic_DNA"/>
</dbReference>
<protein>
    <submittedName>
        <fullName evidence="3">Uncharacterized protein</fullName>
    </submittedName>
</protein>
<feature type="transmembrane region" description="Helical" evidence="2">
    <location>
        <begin position="71"/>
        <end position="91"/>
    </location>
</feature>
<name>A0AAD8XHG7_GLOAC</name>
<gene>
    <name evidence="3" type="ORF">BDZ83DRAFT_388706</name>
</gene>
<evidence type="ECO:0000256" key="1">
    <source>
        <dbReference type="SAM" id="MobiDB-lite"/>
    </source>
</evidence>
<comment type="caution">
    <text evidence="3">The sequence shown here is derived from an EMBL/GenBank/DDBJ whole genome shotgun (WGS) entry which is preliminary data.</text>
</comment>
<keyword evidence="4" id="KW-1185">Reference proteome</keyword>
<evidence type="ECO:0000313" key="4">
    <source>
        <dbReference type="Proteomes" id="UP001244207"/>
    </source>
</evidence>
<reference evidence="3" key="1">
    <citation type="submission" date="2021-12" db="EMBL/GenBank/DDBJ databases">
        <title>Comparative genomics, transcriptomics and evolutionary studies reveal genomic signatures of adaptation to plant cell wall in hemibiotrophic fungi.</title>
        <authorList>
            <consortium name="DOE Joint Genome Institute"/>
            <person name="Baroncelli R."/>
            <person name="Diaz J.F."/>
            <person name="Benocci T."/>
            <person name="Peng M."/>
            <person name="Battaglia E."/>
            <person name="Haridas S."/>
            <person name="Andreopoulos W."/>
            <person name="Labutti K."/>
            <person name="Pangilinan J."/>
            <person name="Floch G.L."/>
            <person name="Makela M.R."/>
            <person name="Henrissat B."/>
            <person name="Grigoriev I.V."/>
            <person name="Crouch J.A."/>
            <person name="De Vries R.P."/>
            <person name="Sukno S.A."/>
            <person name="Thon M.R."/>
        </authorList>
    </citation>
    <scope>NUCLEOTIDE SEQUENCE</scope>
    <source>
        <strain evidence="3">CBS 112980</strain>
    </source>
</reference>
<dbReference type="RefSeq" id="XP_060363550.1">
    <property type="nucleotide sequence ID" value="XM_060502767.1"/>
</dbReference>
<feature type="compositionally biased region" description="Polar residues" evidence="1">
    <location>
        <begin position="158"/>
        <end position="167"/>
    </location>
</feature>
<proteinExistence type="predicted"/>
<sequence length="167" mass="18183">MYIFGEVACIVIASFAILASVLWTAYAAHATVFFDQEPRSENNKLSSAEFATAFCLKFFGFIILTPPTLAYCIVVFCLAIAAIVPGFLFGACVEPVCSPFACSKTANVADILAVAFYPCDYVFRYWQAYSMWLVGDEWEESTSAGASLPPEGSEKAIKSQTSDLNSK</sequence>
<dbReference type="AlphaFoldDB" id="A0AAD8XHG7"/>
<evidence type="ECO:0000256" key="2">
    <source>
        <dbReference type="SAM" id="Phobius"/>
    </source>
</evidence>
<dbReference type="GeneID" id="85386666"/>
<feature type="region of interest" description="Disordered" evidence="1">
    <location>
        <begin position="142"/>
        <end position="167"/>
    </location>
</feature>
<accession>A0AAD8XHG7</accession>
<organism evidence="3 4">
    <name type="scientific">Glomerella acutata</name>
    <name type="common">Colletotrichum acutatum</name>
    <dbReference type="NCBI Taxonomy" id="27357"/>
    <lineage>
        <taxon>Eukaryota</taxon>
        <taxon>Fungi</taxon>
        <taxon>Dikarya</taxon>
        <taxon>Ascomycota</taxon>
        <taxon>Pezizomycotina</taxon>
        <taxon>Sordariomycetes</taxon>
        <taxon>Hypocreomycetidae</taxon>
        <taxon>Glomerellales</taxon>
        <taxon>Glomerellaceae</taxon>
        <taxon>Colletotrichum</taxon>
        <taxon>Colletotrichum acutatum species complex</taxon>
    </lineage>
</organism>
<keyword evidence="2" id="KW-0472">Membrane</keyword>
<evidence type="ECO:0000313" key="3">
    <source>
        <dbReference type="EMBL" id="KAK1723495.1"/>
    </source>
</evidence>
<keyword evidence="2" id="KW-0812">Transmembrane</keyword>
<keyword evidence="2" id="KW-1133">Transmembrane helix</keyword>
<feature type="transmembrane region" description="Helical" evidence="2">
    <location>
        <begin position="7"/>
        <end position="26"/>
    </location>
</feature>